<dbReference type="STRING" id="1745343.A0A2J6QPG4"/>
<dbReference type="InterPro" id="IPR021109">
    <property type="entry name" value="Peptidase_aspartic_dom_sf"/>
</dbReference>
<keyword evidence="2" id="KW-0812">Transmembrane</keyword>
<accession>A0A2J6QPG4</accession>
<dbReference type="Proteomes" id="UP000235672">
    <property type="component" value="Unassembled WGS sequence"/>
</dbReference>
<dbReference type="Gene3D" id="2.40.70.10">
    <property type="entry name" value="Acid Proteases"/>
    <property type="match status" value="1"/>
</dbReference>
<dbReference type="AlphaFoldDB" id="A0A2J6QPG4"/>
<evidence type="ECO:0000313" key="4">
    <source>
        <dbReference type="EMBL" id="PMD28161.1"/>
    </source>
</evidence>
<organism evidence="4 5">
    <name type="scientific">Hyaloscypha hepaticicola</name>
    <dbReference type="NCBI Taxonomy" id="2082293"/>
    <lineage>
        <taxon>Eukaryota</taxon>
        <taxon>Fungi</taxon>
        <taxon>Dikarya</taxon>
        <taxon>Ascomycota</taxon>
        <taxon>Pezizomycotina</taxon>
        <taxon>Leotiomycetes</taxon>
        <taxon>Helotiales</taxon>
        <taxon>Hyaloscyphaceae</taxon>
        <taxon>Hyaloscypha</taxon>
    </lineage>
</organism>
<evidence type="ECO:0000256" key="1">
    <source>
        <dbReference type="SAM" id="MobiDB-lite"/>
    </source>
</evidence>
<dbReference type="PROSITE" id="PS51257">
    <property type="entry name" value="PROKAR_LIPOPROTEIN"/>
    <property type="match status" value="1"/>
</dbReference>
<keyword evidence="2" id="KW-0472">Membrane</keyword>
<feature type="region of interest" description="Disordered" evidence="1">
    <location>
        <begin position="512"/>
        <end position="534"/>
    </location>
</feature>
<dbReference type="OrthoDB" id="5361565at2759"/>
<feature type="chain" id="PRO_5014382715" description="Acid protease" evidence="3">
    <location>
        <begin position="23"/>
        <end position="565"/>
    </location>
</feature>
<keyword evidence="5" id="KW-1185">Reference proteome</keyword>
<proteinExistence type="predicted"/>
<feature type="transmembrane region" description="Helical" evidence="2">
    <location>
        <begin position="429"/>
        <end position="451"/>
    </location>
</feature>
<dbReference type="SUPFAM" id="SSF50630">
    <property type="entry name" value="Acid proteases"/>
    <property type="match status" value="1"/>
</dbReference>
<sequence length="565" mass="60847">MKASQLLGYLLFVLHSQCICLAAGCVDTSPKPFLFPLSNCTIPPSLNFPDGISSWGVQITFAGQQLCVVPSGVVNNTVITETEICTTDHTRGEDSAQCESRRGGTWNYASASSSYNNISTGSLAPDFVWNTFNPPFGGAGTAPIQFPSDISLPNFPVAIALQGQNLNANQLGLANDSVLLHSFVSSGITSSMSFGLFAGSQSISQPRDGHIVFAGYDASLLDGPFHNYSMSDTPQAGSRLCSLEVVVNQITLRRPGVPNDVQLLVDATPMPSCIEPYDNLFRFPSTILDVLQRSTDWTNDTSLASPELYIVEPGLLYNTSFNGSLIFELAGGLEVEIPAYEMAGPLRGIDSTGQRVLQNNVTSVNIFNQNAPENTASLGKLYLLVNYDIQQFQLAPVVAENDFGSDLQAIDPSSSSNCPASHAVSGGDIGVIVVGSILAIILLLVLFLWITKGRRFLHEMKAQRTKDSQKEVPPPTTNDEALAISNLNVKFVQLEGRLDRFENSGMMRPELVGTHDQDSATAGRHSSVVSSNREGAAITIDETQELDTPGSPRFLHFSRPRLGSY</sequence>
<protein>
    <recommendedName>
        <fullName evidence="6">Acid protease</fullName>
    </recommendedName>
</protein>
<keyword evidence="3" id="KW-0732">Signal</keyword>
<name>A0A2J6QPG4_9HELO</name>
<evidence type="ECO:0008006" key="6">
    <source>
        <dbReference type="Google" id="ProtNLM"/>
    </source>
</evidence>
<evidence type="ECO:0000256" key="2">
    <source>
        <dbReference type="SAM" id="Phobius"/>
    </source>
</evidence>
<feature type="signal peptide" evidence="3">
    <location>
        <begin position="1"/>
        <end position="22"/>
    </location>
</feature>
<evidence type="ECO:0000256" key="3">
    <source>
        <dbReference type="SAM" id="SignalP"/>
    </source>
</evidence>
<gene>
    <name evidence="4" type="ORF">NA56DRAFT_695916</name>
</gene>
<reference evidence="4 5" key="1">
    <citation type="submission" date="2016-05" db="EMBL/GenBank/DDBJ databases">
        <title>A degradative enzymes factory behind the ericoid mycorrhizal symbiosis.</title>
        <authorList>
            <consortium name="DOE Joint Genome Institute"/>
            <person name="Martino E."/>
            <person name="Morin E."/>
            <person name="Grelet G."/>
            <person name="Kuo A."/>
            <person name="Kohler A."/>
            <person name="Daghino S."/>
            <person name="Barry K."/>
            <person name="Choi C."/>
            <person name="Cichocki N."/>
            <person name="Clum A."/>
            <person name="Copeland A."/>
            <person name="Hainaut M."/>
            <person name="Haridas S."/>
            <person name="Labutti K."/>
            <person name="Lindquist E."/>
            <person name="Lipzen A."/>
            <person name="Khouja H.-R."/>
            <person name="Murat C."/>
            <person name="Ohm R."/>
            <person name="Olson A."/>
            <person name="Spatafora J."/>
            <person name="Veneault-Fourrey C."/>
            <person name="Henrissat B."/>
            <person name="Grigoriev I."/>
            <person name="Martin F."/>
            <person name="Perotto S."/>
        </authorList>
    </citation>
    <scope>NUCLEOTIDE SEQUENCE [LARGE SCALE GENOMIC DNA]</scope>
    <source>
        <strain evidence="4 5">UAMH 7357</strain>
    </source>
</reference>
<dbReference type="EMBL" id="KZ613464">
    <property type="protein sequence ID" value="PMD28161.1"/>
    <property type="molecule type" value="Genomic_DNA"/>
</dbReference>
<keyword evidence="2" id="KW-1133">Transmembrane helix</keyword>
<evidence type="ECO:0000313" key="5">
    <source>
        <dbReference type="Proteomes" id="UP000235672"/>
    </source>
</evidence>